<accession>A0A8J3W941</accession>
<dbReference type="Pfam" id="PF07811">
    <property type="entry name" value="TadE"/>
    <property type="match status" value="1"/>
</dbReference>
<organism evidence="2 3">
    <name type="scientific">Planobispora longispora</name>
    <dbReference type="NCBI Taxonomy" id="28887"/>
    <lineage>
        <taxon>Bacteria</taxon>
        <taxon>Bacillati</taxon>
        <taxon>Actinomycetota</taxon>
        <taxon>Actinomycetes</taxon>
        <taxon>Streptosporangiales</taxon>
        <taxon>Streptosporangiaceae</taxon>
        <taxon>Planobispora</taxon>
    </lineage>
</organism>
<sequence>MRPHVSRLVCKVMDRFPGPGPVSRPSRGSVTAETAVALPALIVVLAAGLWAVAVVEAQLECADAARSGARAASRGEPLEWVRDGVRATAPVGARVTVTRDAERARVEISAGVRPHWGLSLPEVAVHAVAVSAVEPGVGQ</sequence>
<proteinExistence type="predicted"/>
<dbReference type="InterPro" id="IPR012495">
    <property type="entry name" value="TadE-like_dom"/>
</dbReference>
<gene>
    <name evidence="2" type="ORF">Plo01_68170</name>
</gene>
<protein>
    <recommendedName>
        <fullName evidence="1">TadE-like domain-containing protein</fullName>
    </recommendedName>
</protein>
<evidence type="ECO:0000313" key="3">
    <source>
        <dbReference type="Proteomes" id="UP000616724"/>
    </source>
</evidence>
<feature type="domain" description="TadE-like" evidence="1">
    <location>
        <begin position="28"/>
        <end position="70"/>
    </location>
</feature>
<keyword evidence="3" id="KW-1185">Reference proteome</keyword>
<dbReference type="NCBIfam" id="NF041390">
    <property type="entry name" value="TadE_Rv3655c"/>
    <property type="match status" value="1"/>
</dbReference>
<evidence type="ECO:0000259" key="1">
    <source>
        <dbReference type="Pfam" id="PF07811"/>
    </source>
</evidence>
<dbReference type="InterPro" id="IPR049790">
    <property type="entry name" value="Rv3655c/TadE"/>
</dbReference>
<comment type="caution">
    <text evidence="2">The sequence shown here is derived from an EMBL/GenBank/DDBJ whole genome shotgun (WGS) entry which is preliminary data.</text>
</comment>
<dbReference type="Proteomes" id="UP000616724">
    <property type="component" value="Unassembled WGS sequence"/>
</dbReference>
<evidence type="ECO:0000313" key="2">
    <source>
        <dbReference type="EMBL" id="GIH80388.1"/>
    </source>
</evidence>
<dbReference type="EMBL" id="BOOH01000058">
    <property type="protein sequence ID" value="GIH80388.1"/>
    <property type="molecule type" value="Genomic_DNA"/>
</dbReference>
<dbReference type="AlphaFoldDB" id="A0A8J3W941"/>
<name>A0A8J3W941_9ACTN</name>
<reference evidence="2 3" key="1">
    <citation type="submission" date="2021-01" db="EMBL/GenBank/DDBJ databases">
        <title>Whole genome shotgun sequence of Planobispora longispora NBRC 13918.</title>
        <authorList>
            <person name="Komaki H."/>
            <person name="Tamura T."/>
        </authorList>
    </citation>
    <scope>NUCLEOTIDE SEQUENCE [LARGE SCALE GENOMIC DNA]</scope>
    <source>
        <strain evidence="2 3">NBRC 13918</strain>
    </source>
</reference>